<keyword evidence="3 8" id="KW-0813">Transport</keyword>
<dbReference type="CDD" id="cd06261">
    <property type="entry name" value="TM_PBP2"/>
    <property type="match status" value="1"/>
</dbReference>
<gene>
    <name evidence="10" type="primary">potH_7</name>
    <name evidence="10" type="ORF">XINFAN_04140</name>
</gene>
<protein>
    <submittedName>
        <fullName evidence="10">Putrescine transport system permease protein PotH</fullName>
    </submittedName>
</protein>
<feature type="transmembrane region" description="Helical" evidence="8">
    <location>
        <begin position="190"/>
        <end position="215"/>
    </location>
</feature>
<sequence length="278" mass="30521">MLLWLLPPVAWFSVFILVPYAMLFWYSLGHTEDMRFVPGLSLANFARVFTDEPYLGVILKSARIGLMTAILSAIVAWPLAFVIAFHTRSASVKFALYLLVIVPWWASYLVKAYAWKTILGTNGILNATLQGLGFTDEPVRLFLYNEFSVVLTLTYIFTPFAVLSIYAQLERIPTSLVEAAKNLGAGGWEIFWRIVLPISVPGIIAGGIITFSLAFGDFVAPVLVGGSDSVMISNIVINLLGVAFDWPMAAAIGLVIITLGLGLISLTGWLEEKTKVRL</sequence>
<dbReference type="GO" id="GO:0055085">
    <property type="term" value="P:transmembrane transport"/>
    <property type="evidence" value="ECO:0007669"/>
    <property type="project" value="InterPro"/>
</dbReference>
<dbReference type="InterPro" id="IPR035906">
    <property type="entry name" value="MetI-like_sf"/>
</dbReference>
<dbReference type="Pfam" id="PF00528">
    <property type="entry name" value="BPD_transp_1"/>
    <property type="match status" value="1"/>
</dbReference>
<dbReference type="PROSITE" id="PS50928">
    <property type="entry name" value="ABC_TM1"/>
    <property type="match status" value="1"/>
</dbReference>
<comment type="subcellular location">
    <subcellularLocation>
        <location evidence="1 8">Cell membrane</location>
        <topology evidence="1 8">Multi-pass membrane protein</topology>
    </subcellularLocation>
</comment>
<feature type="transmembrane region" description="Helical" evidence="8">
    <location>
        <begin position="94"/>
        <end position="115"/>
    </location>
</feature>
<reference evidence="10 11" key="1">
    <citation type="submission" date="2018-11" db="EMBL/GenBank/DDBJ databases">
        <authorList>
            <person name="Criscuolo A."/>
        </authorList>
    </citation>
    <scope>NUCLEOTIDE SEQUENCE [LARGE SCALE GENOMIC DNA]</scope>
    <source>
        <strain evidence="10">ACIP111625</strain>
    </source>
</reference>
<dbReference type="EMBL" id="UXAW01000136">
    <property type="protein sequence ID" value="VDC33937.1"/>
    <property type="molecule type" value="Genomic_DNA"/>
</dbReference>
<evidence type="ECO:0000256" key="1">
    <source>
        <dbReference type="ARBA" id="ARBA00004651"/>
    </source>
</evidence>
<evidence type="ECO:0000256" key="6">
    <source>
        <dbReference type="ARBA" id="ARBA00022989"/>
    </source>
</evidence>
<feature type="transmembrane region" description="Helical" evidence="8">
    <location>
        <begin position="64"/>
        <end position="85"/>
    </location>
</feature>
<keyword evidence="5 8" id="KW-0812">Transmembrane</keyword>
<dbReference type="SUPFAM" id="SSF161098">
    <property type="entry name" value="MetI-like"/>
    <property type="match status" value="1"/>
</dbReference>
<keyword evidence="4" id="KW-1003">Cell membrane</keyword>
<feature type="transmembrane region" description="Helical" evidence="8">
    <location>
        <begin position="9"/>
        <end position="28"/>
    </location>
</feature>
<dbReference type="InterPro" id="IPR000515">
    <property type="entry name" value="MetI-like"/>
</dbReference>
<evidence type="ECO:0000256" key="3">
    <source>
        <dbReference type="ARBA" id="ARBA00022448"/>
    </source>
</evidence>
<dbReference type="AlphaFoldDB" id="A0A3P5XSZ5"/>
<keyword evidence="11" id="KW-1185">Reference proteome</keyword>
<evidence type="ECO:0000313" key="11">
    <source>
        <dbReference type="Proteomes" id="UP000277498"/>
    </source>
</evidence>
<accession>A0A3P5XSZ5</accession>
<dbReference type="GO" id="GO:0005886">
    <property type="term" value="C:plasma membrane"/>
    <property type="evidence" value="ECO:0007669"/>
    <property type="project" value="UniProtKB-SubCell"/>
</dbReference>
<evidence type="ECO:0000313" key="10">
    <source>
        <dbReference type="EMBL" id="VDC33937.1"/>
    </source>
</evidence>
<evidence type="ECO:0000256" key="7">
    <source>
        <dbReference type="ARBA" id="ARBA00023136"/>
    </source>
</evidence>
<comment type="similarity">
    <text evidence="2">Belongs to the binding-protein-dependent transport system permease family. CysTW subfamily.</text>
</comment>
<organism evidence="10 11">
    <name type="scientific">Pseudogemmobacter humi</name>
    <dbReference type="NCBI Taxonomy" id="2483812"/>
    <lineage>
        <taxon>Bacteria</taxon>
        <taxon>Pseudomonadati</taxon>
        <taxon>Pseudomonadota</taxon>
        <taxon>Alphaproteobacteria</taxon>
        <taxon>Rhodobacterales</taxon>
        <taxon>Paracoccaceae</taxon>
        <taxon>Pseudogemmobacter</taxon>
    </lineage>
</organism>
<keyword evidence="6 8" id="KW-1133">Transmembrane helix</keyword>
<feature type="transmembrane region" description="Helical" evidence="8">
    <location>
        <begin position="147"/>
        <end position="169"/>
    </location>
</feature>
<name>A0A3P5XSZ5_9RHOB</name>
<dbReference type="PANTHER" id="PTHR42929">
    <property type="entry name" value="INNER MEMBRANE ABC TRANSPORTER PERMEASE PROTEIN YDCU-RELATED-RELATED"/>
    <property type="match status" value="1"/>
</dbReference>
<evidence type="ECO:0000256" key="2">
    <source>
        <dbReference type="ARBA" id="ARBA00007069"/>
    </source>
</evidence>
<dbReference type="Gene3D" id="1.10.3720.10">
    <property type="entry name" value="MetI-like"/>
    <property type="match status" value="1"/>
</dbReference>
<evidence type="ECO:0000256" key="5">
    <source>
        <dbReference type="ARBA" id="ARBA00022692"/>
    </source>
</evidence>
<feature type="domain" description="ABC transmembrane type-1" evidence="9">
    <location>
        <begin position="58"/>
        <end position="267"/>
    </location>
</feature>
<keyword evidence="7 8" id="KW-0472">Membrane</keyword>
<evidence type="ECO:0000259" key="9">
    <source>
        <dbReference type="PROSITE" id="PS50928"/>
    </source>
</evidence>
<dbReference type="Proteomes" id="UP000277498">
    <property type="component" value="Unassembled WGS sequence"/>
</dbReference>
<feature type="transmembrane region" description="Helical" evidence="8">
    <location>
        <begin position="248"/>
        <end position="270"/>
    </location>
</feature>
<evidence type="ECO:0000256" key="4">
    <source>
        <dbReference type="ARBA" id="ARBA00022475"/>
    </source>
</evidence>
<proteinExistence type="inferred from homology"/>
<dbReference type="PANTHER" id="PTHR42929:SF1">
    <property type="entry name" value="INNER MEMBRANE ABC TRANSPORTER PERMEASE PROTEIN YDCU-RELATED"/>
    <property type="match status" value="1"/>
</dbReference>
<evidence type="ECO:0000256" key="8">
    <source>
        <dbReference type="RuleBase" id="RU363032"/>
    </source>
</evidence>